<evidence type="ECO:0000313" key="11">
    <source>
        <dbReference type="Proteomes" id="UP001194746"/>
    </source>
</evidence>
<keyword evidence="11" id="KW-1185">Reference proteome</keyword>
<protein>
    <recommendedName>
        <fullName evidence="2">ubiquitinyl hydrolase 1</fullName>
        <ecNumber evidence="2">3.4.19.12</ecNumber>
    </recommendedName>
</protein>
<comment type="catalytic activity">
    <reaction evidence="1">
        <text>Thiol-dependent hydrolysis of ester, thioester, amide, peptide and isopeptide bonds formed by the C-terminal Gly of ubiquitin (a 76-residue protein attached to proteins as an intracellular targeting signal).</text>
        <dbReference type="EC" id="3.4.19.12"/>
    </reaction>
</comment>
<reference evidence="10" key="2">
    <citation type="submission" date="2020-02" db="EMBL/GenBank/DDBJ databases">
        <authorList>
            <person name="Gilchrist C.L.M."/>
            <person name="Chooi Y.-H."/>
        </authorList>
    </citation>
    <scope>NUCLEOTIDE SEQUENCE</scope>
    <source>
        <strain evidence="10">MST-FP2251</strain>
    </source>
</reference>
<dbReference type="Pfam" id="PF12359">
    <property type="entry name" value="DUF3645"/>
    <property type="match status" value="1"/>
</dbReference>
<name>A0AAD4CXI7_ASPNN</name>
<dbReference type="PANTHER" id="PTHR13367">
    <property type="entry name" value="UBIQUITIN THIOESTERASE"/>
    <property type="match status" value="1"/>
</dbReference>
<dbReference type="InterPro" id="IPR022105">
    <property type="entry name" value="DUF3645"/>
</dbReference>
<dbReference type="Pfam" id="PF20255">
    <property type="entry name" value="DUF6606"/>
    <property type="match status" value="1"/>
</dbReference>
<evidence type="ECO:0000256" key="5">
    <source>
        <dbReference type="ARBA" id="ARBA00022801"/>
    </source>
</evidence>
<dbReference type="Pfam" id="PF12340">
    <property type="entry name" value="DUF3638"/>
    <property type="match status" value="1"/>
</dbReference>
<reference evidence="10" key="1">
    <citation type="journal article" date="2019" name="Beilstein J. Org. Chem.">
        <title>Nanangenines: drimane sesquiterpenoids as the dominant metabolite cohort of a novel Australian fungus, Aspergillus nanangensis.</title>
        <authorList>
            <person name="Lacey H.J."/>
            <person name="Gilchrist C.L.M."/>
            <person name="Crombie A."/>
            <person name="Kalaitzis J.A."/>
            <person name="Vuong D."/>
            <person name="Rutledge P.J."/>
            <person name="Turner P."/>
            <person name="Pitt J.I."/>
            <person name="Lacey E."/>
            <person name="Chooi Y.H."/>
            <person name="Piggott A.M."/>
        </authorList>
    </citation>
    <scope>NUCLEOTIDE SEQUENCE</scope>
    <source>
        <strain evidence="10">MST-FP2251</strain>
    </source>
</reference>
<accession>A0AAD4CXI7</accession>
<gene>
    <name evidence="10" type="ORF">FE257_007796</name>
</gene>
<dbReference type="SUPFAM" id="SSF52540">
    <property type="entry name" value="P-loop containing nucleoside triphosphate hydrolases"/>
    <property type="match status" value="1"/>
</dbReference>
<dbReference type="InterPro" id="IPR022099">
    <property type="entry name" value="DUF3638"/>
</dbReference>
<evidence type="ECO:0000256" key="2">
    <source>
        <dbReference type="ARBA" id="ARBA00012759"/>
    </source>
</evidence>
<feature type="domain" description="DUF3638" evidence="7">
    <location>
        <begin position="1802"/>
        <end position="2021"/>
    </location>
</feature>
<evidence type="ECO:0000256" key="1">
    <source>
        <dbReference type="ARBA" id="ARBA00000707"/>
    </source>
</evidence>
<feature type="domain" description="DUF3645" evidence="8">
    <location>
        <begin position="2118"/>
        <end position="2150"/>
    </location>
</feature>
<keyword evidence="4" id="KW-0833">Ubl conjugation pathway</keyword>
<dbReference type="InterPro" id="IPR027417">
    <property type="entry name" value="P-loop_NTPase"/>
</dbReference>
<keyword evidence="6" id="KW-0788">Thiol protease</keyword>
<evidence type="ECO:0000259" key="9">
    <source>
        <dbReference type="Pfam" id="PF20255"/>
    </source>
</evidence>
<evidence type="ECO:0000256" key="3">
    <source>
        <dbReference type="ARBA" id="ARBA00022670"/>
    </source>
</evidence>
<dbReference type="Proteomes" id="UP001194746">
    <property type="component" value="Unassembled WGS sequence"/>
</dbReference>
<dbReference type="InterPro" id="IPR046541">
    <property type="entry name" value="DUF6606"/>
</dbReference>
<dbReference type="PANTHER" id="PTHR13367:SF33">
    <property type="entry name" value="P-LOOP CONTAINING NUCLEOSIDE TRIPHOSPHATE HYDROLASE PROTEIN"/>
    <property type="match status" value="1"/>
</dbReference>
<dbReference type="EC" id="3.4.19.12" evidence="2"/>
<evidence type="ECO:0000256" key="6">
    <source>
        <dbReference type="ARBA" id="ARBA00022807"/>
    </source>
</evidence>
<dbReference type="InterPro" id="IPR051346">
    <property type="entry name" value="OTU_Deubiquitinase"/>
</dbReference>
<evidence type="ECO:0000259" key="8">
    <source>
        <dbReference type="Pfam" id="PF12359"/>
    </source>
</evidence>
<evidence type="ECO:0000259" key="7">
    <source>
        <dbReference type="Pfam" id="PF12340"/>
    </source>
</evidence>
<evidence type="ECO:0000313" key="10">
    <source>
        <dbReference type="EMBL" id="KAF9894293.1"/>
    </source>
</evidence>
<dbReference type="GO" id="GO:0006508">
    <property type="term" value="P:proteolysis"/>
    <property type="evidence" value="ECO:0007669"/>
    <property type="project" value="UniProtKB-KW"/>
</dbReference>
<dbReference type="GO" id="GO:0004843">
    <property type="term" value="F:cysteine-type deubiquitinase activity"/>
    <property type="evidence" value="ECO:0007669"/>
    <property type="project" value="UniProtKB-EC"/>
</dbReference>
<sequence>MEVSDRLFQFFFHHIILPPQLPQQDDESEVDAGERLELKLSQFVLQHLDSYTQDSPESQGCWQIVKNMLASWIEVDQQGTVCQDTLARVISELKSQGATALYIRAQNCGWIAHYDNHNNKNKIIFDAFEVSARPTDVLATSGSLQRRVPGVSVAIPAETIHEPEFCKWLANTLSRFHIEEVEKMMATTKKAKTTVTEERDTAHPGLVTECLMTQPLAFGEHNSDPIFPIFKNTRDEVNWGGNNILPWRRSPRWYVMRVAMQTLLHRLFSDKDGYNQYKNFMLYLVANLGSLAIDRGPSVSADQIYLIRDKVGHRINKLKDDVYSHVAEQAQSSVADMTSALQKIQQEINVSNRVLVPESFDLTQEDLGLSLSNCREYLITAMTSTPGDTPTSQFNRKYGPRLSYDKHGLPKLQSGDFLLLVDVENWVETMLETWLRNQEVALCCPLADLFNSYSGFAEKTYMGCPDLISIMLLTMLELWVAIDKLCINIDPRLKDHSPELPEKFLEPLLLPQRHQMKRASKIETYIRARHENQKSGLPNIFCDPTAQSFAISYFDSSNELQELRTEIETYAEAEKQAKHEEWVTKSDQYRNLLSEANGIAHEKSYTKTHKLYHNRGKCHKCALQKQALSISINVYEWPLPSDEDTLKAVVFEPHCPAWFCLWRDVTWRLVQDVGRYETRQTSVVEHSLFQYNGLMNFAVQHGQRLTLGSKIKSWTKTHYNTRKFPVDFDNKVSLPNTLQFRLLDTKTKSWVKDQNYLPILKPRTTLSIPESAYAHLQYAVASFLHTENEVIADQQNCPSTMSMHEFVAFGSLRAGERVQWYNIVRELASSALSMNEESVGILLRQAAWEMGTPHPNTDLRKAHVVFETVKFVHTLLDTLEQRLDSIDANWNEHRTLHSLIIIGLRVLSLSKEPSTENRAIEFLRRSRQVAIKWCEALIINRDNQTGLQGDTQRLLERIGFICQCTYSAETNHLPALLRTEEDLYLLARSSIVVFENTPRDSEGSPTDVRSSLIWTSRILCNLESQMREIIDKDSVGLNNAITKTAHTLVVGSPWKACTGGASRWITSQTKPTRLVRQQTIHYKLLTGELLVENRPPGRLPKEYSQTPLFKKLFGTRTINVVPSSLRGSVFMSSHTFGVFQVHFGMEYNELIIKTQNGDRILRLIPHEKLEGDFPDSFIFDYVHWLDTTTGVLEFRPLEKPWRPNKLNWCLSIDMAHPELATMNQGGRKMLDIRSKLFQQLADVLRAMDAPRHMVATLDESSTIQVEMVRMRLKFFVNADGALETPEVNATVDRDQDIGCLYGLMNKLVLRDTRKDSRSVLIPYGRVELLKQNNHTLVSICATDEPRIHYFLYSFDQHLRMLRGPLEPSGTIYQVYMHALTSYVLPDPATNKTGTEEALRILHQAWLKTSFPLDKKCIDLLREIATLTPQRLYYPFHLKAMQVVRWNRHLNQLSQHDDFYALVCEIVDDANKFSRFHGVSAEEQTAAIDSYRQRGDQHLLERARCRHAHFRHSEAHGNLTCPNPRPSCYHGRDWDTGSDRSGRVYAVATLIRDWPSSVNDCKTVFKTIKKWKYKVQDFLNKMRYQEPVDQSIPLPPDRGLPPPSSSCQIPDIFCMLQRSSPLSTPEEVPAVFFVGEYGSQDHSSSIHSELNTLFDNLCDQTDRHRRQLGISLQESLEALSKRQLPSVPSSLPVERSFLLEKQKALVDQRDQMWSRTCMSLTRTENTWQQISATITWPRLTIFSALSLLARGRWELVPDQWKKTLQAFAKSIASLRRLERLLTFHTRGDVDGFYKESQTIPGSGWDSEVNPEWLLFEIENDLTIREQQATVAKEMIRPTPGGNAVLQLTMGEGKTSVITPMIALALTDSTQLLRIMVLKPLLRQSINLLSRLGCMLNRRVYHIPFSRDTPLDSLQLAQLQSIYQDCLASGDILVTIPEHILSFRLIGLDLADRDPDFAQNVIRLETWLNGNCRNLIDESDEVLDPKFQPSYTVGQQQSMDGDSDRWEVTQSLLALVEEQAIELQHENSGWLDVERNGSRFPILHFLKANTVQVLVKRLFTALGEKGLAGIPLNHDVKILRSCFEDGIFLRKLLVLRGLFAHQILHFVLTGKRWLVDYGLHPSRCIMAVPYRAKGVPSENAEFGHPDVAIALTCLSYYYHGLTENQVRHCFSLLDKENDASAEYQNWVTRDISSLPTGLRQLSGANLDDATLLKEVLYPHLNYQKGLIDFFLSRVVFPREAKEFPYKLCTSAWDLPSRTGQPLTTGFSGTNDNRFLLPYSTPQRDLPHLIHTNAMVLSHLLRQENRQCVLARDKQGHRLRARPLVDLINSQEPPVRVIIDVGAQILESSNHSIAEYWLSVTPTAEGAIYFDENDEAVVVDCEGHIERLFASPFRHRMDTCLVFMDQQHTRGVDLKLPGDYRAAVTLGPRLTKDRLMQVECVDWAAASLCYISPPEVGHSITIRVNETNSFHVIQWALEQTSESLKALSPLWASHGLQYYKRIKLWDTLVNGNETQQEVVSKLQEPEARTLSQLYAPWDPSQFETIDNQHDRDDPIIQELLRLHVGQAHARLHEEQERQVSHEVQREQQVYRPPKVSPQDHKLHGDIHKFVKNGKFPARETSAVQPAFEALRQSSLGEYNIPSYLAPGLYATSDFIQTVDHGEWAMADEFSRPVRWVVSNCHNSDLLLISQFEANELLPAIQGSRKTKLHVYTARTTKGMRSFRDLRFLHIGAHFNRQVSLETTRSLELFAGSLYFQSYSEYEDFRHFLGLVTNQHNCIPEDRVSQEGFVDQLTRQEFGWPVQSPFDSSPIQFLSALFNLRSKGHGYDQTHVGVILGARALTPDQIESGEARVSEITDEDEDGDVEMSI</sequence>
<dbReference type="EMBL" id="VCAU01000004">
    <property type="protein sequence ID" value="KAF9894293.1"/>
    <property type="molecule type" value="Genomic_DNA"/>
</dbReference>
<keyword evidence="3" id="KW-0645">Protease</keyword>
<proteinExistence type="predicted"/>
<comment type="caution">
    <text evidence="10">The sequence shown here is derived from an EMBL/GenBank/DDBJ whole genome shotgun (WGS) entry which is preliminary data.</text>
</comment>
<evidence type="ECO:0000256" key="4">
    <source>
        <dbReference type="ARBA" id="ARBA00022786"/>
    </source>
</evidence>
<feature type="domain" description="DUF6606" evidence="9">
    <location>
        <begin position="12"/>
        <end position="288"/>
    </location>
</feature>
<organism evidence="10 11">
    <name type="scientific">Aspergillus nanangensis</name>
    <dbReference type="NCBI Taxonomy" id="2582783"/>
    <lineage>
        <taxon>Eukaryota</taxon>
        <taxon>Fungi</taxon>
        <taxon>Dikarya</taxon>
        <taxon>Ascomycota</taxon>
        <taxon>Pezizomycotina</taxon>
        <taxon>Eurotiomycetes</taxon>
        <taxon>Eurotiomycetidae</taxon>
        <taxon>Eurotiales</taxon>
        <taxon>Aspergillaceae</taxon>
        <taxon>Aspergillus</taxon>
        <taxon>Aspergillus subgen. Circumdati</taxon>
    </lineage>
</organism>
<keyword evidence="5" id="KW-0378">Hydrolase</keyword>